<protein>
    <submittedName>
        <fullName evidence="1">Uncharacterized protein</fullName>
    </submittedName>
</protein>
<name>A0A6N2KNZ5_SALVM</name>
<reference evidence="1" key="1">
    <citation type="submission" date="2019-03" db="EMBL/GenBank/DDBJ databases">
        <authorList>
            <person name="Mank J."/>
            <person name="Almeida P."/>
        </authorList>
    </citation>
    <scope>NUCLEOTIDE SEQUENCE</scope>
    <source>
        <strain evidence="1">78183</strain>
    </source>
</reference>
<dbReference type="EMBL" id="CAADRP010000557">
    <property type="protein sequence ID" value="VFU29781.1"/>
    <property type="molecule type" value="Genomic_DNA"/>
</dbReference>
<evidence type="ECO:0000313" key="1">
    <source>
        <dbReference type="EMBL" id="VFU29781.1"/>
    </source>
</evidence>
<organism evidence="1">
    <name type="scientific">Salix viminalis</name>
    <name type="common">Common osier</name>
    <name type="synonym">Basket willow</name>
    <dbReference type="NCBI Taxonomy" id="40686"/>
    <lineage>
        <taxon>Eukaryota</taxon>
        <taxon>Viridiplantae</taxon>
        <taxon>Streptophyta</taxon>
        <taxon>Embryophyta</taxon>
        <taxon>Tracheophyta</taxon>
        <taxon>Spermatophyta</taxon>
        <taxon>Magnoliopsida</taxon>
        <taxon>eudicotyledons</taxon>
        <taxon>Gunneridae</taxon>
        <taxon>Pentapetalae</taxon>
        <taxon>rosids</taxon>
        <taxon>fabids</taxon>
        <taxon>Malpighiales</taxon>
        <taxon>Salicaceae</taxon>
        <taxon>Saliceae</taxon>
        <taxon>Salix</taxon>
    </lineage>
</organism>
<gene>
    <name evidence="1" type="ORF">SVIM_LOCUS110304</name>
</gene>
<proteinExistence type="predicted"/>
<accession>A0A6N2KNZ5</accession>
<dbReference type="AlphaFoldDB" id="A0A6N2KNZ5"/>
<sequence>MDVPGIQGTRYPCERLPEYRVAVSINKTSASYSYQHPLFRSTPLLAVCVHLPLGNKKDLRRLNTRNSYAD</sequence>